<proteinExistence type="predicted"/>
<organism evidence="3 4">
    <name type="scientific">Luteolibacter pohnpeiensis</name>
    <dbReference type="NCBI Taxonomy" id="454153"/>
    <lineage>
        <taxon>Bacteria</taxon>
        <taxon>Pseudomonadati</taxon>
        <taxon>Verrucomicrobiota</taxon>
        <taxon>Verrucomicrobiia</taxon>
        <taxon>Verrucomicrobiales</taxon>
        <taxon>Verrucomicrobiaceae</taxon>
        <taxon>Luteolibacter</taxon>
    </lineage>
</organism>
<keyword evidence="1" id="KW-0802">TPR repeat</keyword>
<dbReference type="PROSITE" id="PS50005">
    <property type="entry name" value="TPR"/>
    <property type="match status" value="1"/>
</dbReference>
<dbReference type="Pfam" id="PF00515">
    <property type="entry name" value="TPR_1"/>
    <property type="match status" value="1"/>
</dbReference>
<dbReference type="SMART" id="SM00028">
    <property type="entry name" value="TPR"/>
    <property type="match status" value="1"/>
</dbReference>
<evidence type="ECO:0000313" key="4">
    <source>
        <dbReference type="Proteomes" id="UP000603141"/>
    </source>
</evidence>
<feature type="region of interest" description="Disordered" evidence="2">
    <location>
        <begin position="140"/>
        <end position="160"/>
    </location>
</feature>
<reference evidence="3" key="1">
    <citation type="submission" date="2021-01" db="EMBL/GenBank/DDBJ databases">
        <title>Modified the classification status of verrucomicrobia.</title>
        <authorList>
            <person name="Feng X."/>
        </authorList>
    </citation>
    <scope>NUCLEOTIDE SEQUENCE</scope>
    <source>
        <strain evidence="3">KCTC 22041</strain>
    </source>
</reference>
<evidence type="ECO:0000256" key="2">
    <source>
        <dbReference type="SAM" id="MobiDB-lite"/>
    </source>
</evidence>
<name>A0A934S542_9BACT</name>
<dbReference type="Gene3D" id="1.25.40.10">
    <property type="entry name" value="Tetratricopeptide repeat domain"/>
    <property type="match status" value="1"/>
</dbReference>
<evidence type="ECO:0000256" key="1">
    <source>
        <dbReference type="PROSITE-ProRule" id="PRU00339"/>
    </source>
</evidence>
<dbReference type="EMBL" id="JAENIJ010000001">
    <property type="protein sequence ID" value="MBK1880921.1"/>
    <property type="molecule type" value="Genomic_DNA"/>
</dbReference>
<dbReference type="InterPro" id="IPR011990">
    <property type="entry name" value="TPR-like_helical_dom_sf"/>
</dbReference>
<accession>A0A934S542</accession>
<dbReference type="SUPFAM" id="SSF48452">
    <property type="entry name" value="TPR-like"/>
    <property type="match status" value="1"/>
</dbReference>
<feature type="repeat" description="TPR" evidence="1">
    <location>
        <begin position="68"/>
        <end position="101"/>
    </location>
</feature>
<gene>
    <name evidence="3" type="ORF">JIN85_00760</name>
</gene>
<protein>
    <submittedName>
        <fullName evidence="3">Tetratricopeptide repeat protein</fullName>
    </submittedName>
</protein>
<sequence length="192" mass="22034">MKAGLLWMAFSWSTLWLTRDQLATMHYKNRMFQQAAEEFQNSNWKAAAHYRAGDFEQAESFYSPFHTPESEYNRGNCFVLLGRYQDAIQCYRNALEVRPNWIQAIENLSLAEARYEQLKQTGGDLGDQRVGADEIVYDKSHKAGEESEIDDSTTSTPESAQALWLRRVQTKPGDFLKAKFAYQLAIKTEGSP</sequence>
<evidence type="ECO:0000313" key="3">
    <source>
        <dbReference type="EMBL" id="MBK1880921.1"/>
    </source>
</evidence>
<dbReference type="PROSITE" id="PS50293">
    <property type="entry name" value="TPR_REGION"/>
    <property type="match status" value="1"/>
</dbReference>
<keyword evidence="4" id="KW-1185">Reference proteome</keyword>
<dbReference type="AlphaFoldDB" id="A0A934S542"/>
<dbReference type="InterPro" id="IPR019734">
    <property type="entry name" value="TPR_rpt"/>
</dbReference>
<dbReference type="RefSeq" id="WP_200266591.1">
    <property type="nucleotide sequence ID" value="NZ_JAENIJ010000001.1"/>
</dbReference>
<comment type="caution">
    <text evidence="3">The sequence shown here is derived from an EMBL/GenBank/DDBJ whole genome shotgun (WGS) entry which is preliminary data.</text>
</comment>
<dbReference type="Proteomes" id="UP000603141">
    <property type="component" value="Unassembled WGS sequence"/>
</dbReference>